<evidence type="ECO:0000256" key="20">
    <source>
        <dbReference type="SAM" id="MobiDB-lite"/>
    </source>
</evidence>
<evidence type="ECO:0000256" key="9">
    <source>
        <dbReference type="ARBA" id="ARBA00022759"/>
    </source>
</evidence>
<feature type="compositionally biased region" description="Acidic residues" evidence="20">
    <location>
        <begin position="51"/>
        <end position="63"/>
    </location>
</feature>
<reference evidence="25 26" key="1">
    <citation type="journal article" name="Sci. Rep.">
        <title>Telomere-to-telomere assembled and centromere annotated genomes of the two main subspecies of the button mushroom Agaricus bisporus reveal especially polymorphic chromosome ends.</title>
        <authorList>
            <person name="Sonnenberg A.S.M."/>
            <person name="Sedaghat-Telgerd N."/>
            <person name="Lavrijssen B."/>
            <person name="Ohm R.A."/>
            <person name="Hendrickx P.M."/>
            <person name="Scholtmeijer K."/>
            <person name="Baars J.J.P."/>
            <person name="van Peer A."/>
        </authorList>
    </citation>
    <scope>NUCLEOTIDE SEQUENCE [LARGE SCALE GENOMIC DNA]</scope>
    <source>
        <strain evidence="25 26">H119_p4</strain>
    </source>
</reference>
<dbReference type="InterPro" id="IPR023780">
    <property type="entry name" value="Chromo_domain"/>
</dbReference>
<keyword evidence="5" id="KW-0548">Nucleotidyltransferase</keyword>
<feature type="domain" description="CCHC-type" evidence="22">
    <location>
        <begin position="322"/>
        <end position="338"/>
    </location>
</feature>
<comment type="caution">
    <text evidence="25">The sequence shown here is derived from an EMBL/GenBank/DDBJ whole genome shotgun (WGS) entry which is preliminary data.</text>
</comment>
<dbReference type="Gene3D" id="2.40.50.40">
    <property type="match status" value="1"/>
</dbReference>
<evidence type="ECO:0000256" key="3">
    <source>
        <dbReference type="ARBA" id="ARBA00022670"/>
    </source>
</evidence>
<dbReference type="Proteomes" id="UP000629468">
    <property type="component" value="Unassembled WGS sequence"/>
</dbReference>
<accession>A0A8H7F297</accession>
<dbReference type="PROSITE" id="PS50158">
    <property type="entry name" value="ZF_CCHC"/>
    <property type="match status" value="2"/>
</dbReference>
<dbReference type="Gene3D" id="3.10.10.10">
    <property type="entry name" value="HIV Type 1 Reverse Transcriptase, subunit A, domain 1"/>
    <property type="match status" value="1"/>
</dbReference>
<dbReference type="InterPro" id="IPR043128">
    <property type="entry name" value="Rev_trsase/Diguanyl_cyclase"/>
</dbReference>
<dbReference type="Gene3D" id="2.40.70.10">
    <property type="entry name" value="Acid Proteases"/>
    <property type="match status" value="1"/>
</dbReference>
<keyword evidence="16" id="KW-0238">DNA-binding</keyword>
<dbReference type="SMART" id="SM00298">
    <property type="entry name" value="CHROMO"/>
    <property type="match status" value="1"/>
</dbReference>
<dbReference type="FunFam" id="3.30.70.270:FF:000026">
    <property type="entry name" value="Transposon Ty3-G Gag-Pol polyprotein"/>
    <property type="match status" value="1"/>
</dbReference>
<keyword evidence="18" id="KW-0863">Zinc-finger</keyword>
<dbReference type="GO" id="GO:0006397">
    <property type="term" value="P:mRNA processing"/>
    <property type="evidence" value="ECO:0007669"/>
    <property type="project" value="UniProtKB-KW"/>
</dbReference>
<dbReference type="FunFam" id="3.30.420.10:FF:000032">
    <property type="entry name" value="Retrovirus-related Pol polyprotein from transposon 297-like Protein"/>
    <property type="match status" value="1"/>
</dbReference>
<dbReference type="Pfam" id="PF00098">
    <property type="entry name" value="zf-CCHC"/>
    <property type="match status" value="1"/>
</dbReference>
<evidence type="ECO:0000256" key="10">
    <source>
        <dbReference type="ARBA" id="ARBA00022801"/>
    </source>
</evidence>
<keyword evidence="19" id="KW-0175">Coiled coil</keyword>
<dbReference type="PROSITE" id="PS50013">
    <property type="entry name" value="CHROMO_2"/>
    <property type="match status" value="1"/>
</dbReference>
<feature type="compositionally biased region" description="Basic and acidic residues" evidence="20">
    <location>
        <begin position="37"/>
        <end position="50"/>
    </location>
</feature>
<dbReference type="GO" id="GO:0015074">
    <property type="term" value="P:DNA integration"/>
    <property type="evidence" value="ECO:0007669"/>
    <property type="project" value="UniProtKB-KW"/>
</dbReference>
<evidence type="ECO:0000259" key="23">
    <source>
        <dbReference type="PROSITE" id="PS50878"/>
    </source>
</evidence>
<dbReference type="Gene3D" id="3.30.420.10">
    <property type="entry name" value="Ribonuclease H-like superfamily/Ribonuclease H"/>
    <property type="match status" value="1"/>
</dbReference>
<dbReference type="Pfam" id="PF17921">
    <property type="entry name" value="Integrase_H2C2"/>
    <property type="match status" value="1"/>
</dbReference>
<keyword evidence="8" id="KW-0064">Aspartyl protease</keyword>
<dbReference type="SUPFAM" id="SSF54160">
    <property type="entry name" value="Chromo domain-like"/>
    <property type="match status" value="1"/>
</dbReference>
<dbReference type="PROSITE" id="PS50878">
    <property type="entry name" value="RT_POL"/>
    <property type="match status" value="1"/>
</dbReference>
<evidence type="ECO:0000256" key="18">
    <source>
        <dbReference type="PROSITE-ProRule" id="PRU00047"/>
    </source>
</evidence>
<feature type="domain" description="Chromo" evidence="21">
    <location>
        <begin position="1407"/>
        <end position="1463"/>
    </location>
</feature>
<sequence>MSTERNDYDSLDEEHYERVARSTRRNQNRKNQKKRHQVDFRSYRDTRNIDTESENENTIDTDDQNNRDNNNMSNDAAVTVSAQTDALKSLIPNPKDFGGNREQFSEWWRSMTLFLKYNKVTDTDQKIIATIVRLKGPVPSCFADIWTEKIATNFTYTWDTFEEELKTSFGKGNEKDIAEERIESLKQGNRNTMDFLVEFTALMYKAKIDDQHAIFLLKRHTRHDIIKTILGYPSKDIPKSREDWNNAILQVGSGLETMKRIDQKTDTGITYGGSGQPMEIGWKKFEWDKDGKPKCHKCGKFGHIGKNCEEKRKNFGERKNFKCFSCGKFGHIAKDCRSNRSGRIRAMNEDSDDEDDSKKEQGFSDGSESARAGSKTPPHYNKRKETQTLSHDITKFVKMDLNINGHNEQLDAVVTPLQSSDLFLGHDWLTNHNPEIDWKQGIIKFNRCPTSCSFPHTDISFEPRIRRLQSNEDTEEKEPDPTNPEDLPAYMKPFAHLFNKKNFDKLPERTEWDHEINFTENAPTEISSKVYSMTPLEREELDKFLDENLATNRIRPSKSPYAAPCFFVPKKDGSLRLCQDYRKLNDITIKDKTPLPLISEVLDQLKDAKVFNKLDIIWGYNNVRIREGDEWKAAFLTNRGLFEPTVMFFGMSNSPATFSRMMATIFREMIQDGSLANYMDDFIIPAKDEEELEARTIRFLKMAEKHNLSFKRTKCEFNVSSTTVLGTVIGNGKATMEEEKVKAIRDWAVPTTVKQVESFLGFANFYRRFIKNFSTIAQPLNELKSKKGEKWYWNDEQQQAFEQIKQAIASEPVLALPKDKGQFRVEVDASNYGTGAVLSQKQENKWHPVAFMSKTLSEAERNYEIYDKELLAIIKALKLWRHYLLDAKEQFEIWTDHENLKYFREPQKLNARQARWYLMLQEYDFLLRHIPGKTNTKADILSRLIKPDTSNDNRGVEMFKEKMFIRRLEESTPIYDVTLLHNRRFEILADKTVLEKIRKCERRETRVLEEMKKQPEKVWENKGIIYRQGRIYVPDNQEIRDFILHDHHNSPDAGHPGTYRMLESVKRTFWWPTIKTDIRRYVKGCDMCQKNKTIRRPDHIPLNPLPIPDKPWEEISIDMIGPLPKSKEKDAIIVIVDRFSKMIHLVPTTTSLTSMDLAEIYKEEVWRHHGIPKRIISNRGPQFASKFMESLCKALGIERNLSTAYHPQTDGQTERMNQEIETYLRAFINYRQDDWTRWLPMAEFHYNDKTHAATGQTPFFLNYGLHPWKGNITVETTNPTATSLIEELENVREEAKAAMEINNEMMRERGNNKHHKEPFAKGDRVWLETTNIHSNRPTRKLDHKRYGPFEILKQIGDRSYKLKLPDTWAIHDVFHTSLLTKVRDPEFNSQKKPTPPPPDIINEEEEYEVEEIRGHRRRGRGIQFLVHWKGYGNEDDSWIPQSSLENAEEALSEYKAKLPNGKL</sequence>
<feature type="region of interest" description="Disordered" evidence="20">
    <location>
        <begin position="1"/>
        <end position="73"/>
    </location>
</feature>
<dbReference type="InterPro" id="IPR021109">
    <property type="entry name" value="Peptidase_aspartic_dom_sf"/>
</dbReference>
<evidence type="ECO:0000313" key="25">
    <source>
        <dbReference type="EMBL" id="KAF7773612.1"/>
    </source>
</evidence>
<dbReference type="Gene3D" id="1.10.340.70">
    <property type="match status" value="1"/>
</dbReference>
<gene>
    <name evidence="25" type="ORF">Agabi119p4_5779</name>
</gene>
<dbReference type="GO" id="GO:0006310">
    <property type="term" value="P:DNA recombination"/>
    <property type="evidence" value="ECO:0007669"/>
    <property type="project" value="UniProtKB-KW"/>
</dbReference>
<dbReference type="GO" id="GO:0003723">
    <property type="term" value="F:RNA binding"/>
    <property type="evidence" value="ECO:0007669"/>
    <property type="project" value="UniProtKB-KW"/>
</dbReference>
<keyword evidence="7" id="KW-0479">Metal-binding</keyword>
<evidence type="ECO:0000259" key="21">
    <source>
        <dbReference type="PROSITE" id="PS50013"/>
    </source>
</evidence>
<evidence type="ECO:0000256" key="12">
    <source>
        <dbReference type="ARBA" id="ARBA00022884"/>
    </source>
</evidence>
<organism evidence="25 26">
    <name type="scientific">Agaricus bisporus var. burnettii</name>
    <dbReference type="NCBI Taxonomy" id="192524"/>
    <lineage>
        <taxon>Eukaryota</taxon>
        <taxon>Fungi</taxon>
        <taxon>Dikarya</taxon>
        <taxon>Basidiomycota</taxon>
        <taxon>Agaricomycotina</taxon>
        <taxon>Agaricomycetes</taxon>
        <taxon>Agaricomycetidae</taxon>
        <taxon>Agaricales</taxon>
        <taxon>Agaricineae</taxon>
        <taxon>Agaricaceae</taxon>
        <taxon>Agaricus</taxon>
    </lineage>
</organism>
<dbReference type="FunFam" id="3.10.20.370:FF:000001">
    <property type="entry name" value="Retrovirus-related Pol polyprotein from transposon 17.6-like protein"/>
    <property type="match status" value="1"/>
</dbReference>
<dbReference type="SMART" id="SM00343">
    <property type="entry name" value="ZnF_C2HC"/>
    <property type="match status" value="2"/>
</dbReference>
<dbReference type="PANTHER" id="PTHR37984:SF5">
    <property type="entry name" value="PROTEIN NYNRIN-LIKE"/>
    <property type="match status" value="1"/>
</dbReference>
<dbReference type="PANTHER" id="PTHR37984">
    <property type="entry name" value="PROTEIN CBG26694"/>
    <property type="match status" value="1"/>
</dbReference>
<name>A0A8H7F297_AGABI</name>
<evidence type="ECO:0000256" key="14">
    <source>
        <dbReference type="ARBA" id="ARBA00022918"/>
    </source>
</evidence>
<dbReference type="SUPFAM" id="SSF57756">
    <property type="entry name" value="Retrovirus zinc finger-like domains"/>
    <property type="match status" value="1"/>
</dbReference>
<dbReference type="CDD" id="cd01647">
    <property type="entry name" value="RT_LTR"/>
    <property type="match status" value="1"/>
</dbReference>
<dbReference type="Gene3D" id="4.10.60.10">
    <property type="entry name" value="Zinc finger, CCHC-type"/>
    <property type="match status" value="1"/>
</dbReference>
<keyword evidence="12" id="KW-0694">RNA-binding</keyword>
<dbReference type="InterPro" id="IPR041373">
    <property type="entry name" value="RT_RNaseH"/>
</dbReference>
<keyword evidence="10" id="KW-0378">Hydrolase</keyword>
<dbReference type="EMBL" id="JABXXO010000007">
    <property type="protein sequence ID" value="KAF7773612.1"/>
    <property type="molecule type" value="Genomic_DNA"/>
</dbReference>
<dbReference type="InterPro" id="IPR016197">
    <property type="entry name" value="Chromo-like_dom_sf"/>
</dbReference>
<dbReference type="Gene3D" id="3.10.20.370">
    <property type="match status" value="1"/>
</dbReference>
<keyword evidence="4" id="KW-0808">Transferase</keyword>
<dbReference type="InterPro" id="IPR012337">
    <property type="entry name" value="RNaseH-like_sf"/>
</dbReference>
<evidence type="ECO:0000256" key="7">
    <source>
        <dbReference type="ARBA" id="ARBA00022723"/>
    </source>
</evidence>
<dbReference type="GO" id="GO:0008270">
    <property type="term" value="F:zinc ion binding"/>
    <property type="evidence" value="ECO:0007669"/>
    <property type="project" value="UniProtKB-KW"/>
</dbReference>
<evidence type="ECO:0000256" key="2">
    <source>
        <dbReference type="ARBA" id="ARBA00022664"/>
    </source>
</evidence>
<dbReference type="CDD" id="cd00024">
    <property type="entry name" value="CD_CSD"/>
    <property type="match status" value="1"/>
</dbReference>
<dbReference type="GO" id="GO:0006508">
    <property type="term" value="P:proteolysis"/>
    <property type="evidence" value="ECO:0007669"/>
    <property type="project" value="UniProtKB-KW"/>
</dbReference>
<evidence type="ECO:0000256" key="16">
    <source>
        <dbReference type="ARBA" id="ARBA00023125"/>
    </source>
</evidence>
<dbReference type="InterPro" id="IPR036397">
    <property type="entry name" value="RNaseH_sf"/>
</dbReference>
<keyword evidence="17" id="KW-0233">DNA recombination</keyword>
<proteinExistence type="predicted"/>
<keyword evidence="15" id="KW-0239">DNA-directed DNA polymerase</keyword>
<evidence type="ECO:0000256" key="11">
    <source>
        <dbReference type="ARBA" id="ARBA00022842"/>
    </source>
</evidence>
<evidence type="ECO:0000259" key="22">
    <source>
        <dbReference type="PROSITE" id="PS50158"/>
    </source>
</evidence>
<dbReference type="Pfam" id="PF00665">
    <property type="entry name" value="rve"/>
    <property type="match status" value="1"/>
</dbReference>
<evidence type="ECO:0000256" key="6">
    <source>
        <dbReference type="ARBA" id="ARBA00022722"/>
    </source>
</evidence>
<keyword evidence="9" id="KW-0255">Endonuclease</keyword>
<feature type="region of interest" description="Disordered" evidence="20">
    <location>
        <begin position="464"/>
        <end position="487"/>
    </location>
</feature>
<dbReference type="CDD" id="cd09274">
    <property type="entry name" value="RNase_HI_RT_Ty3"/>
    <property type="match status" value="1"/>
</dbReference>
<keyword evidence="6" id="KW-0540">Nuclease</keyword>
<keyword evidence="2" id="KW-0507">mRNA processing</keyword>
<dbReference type="SUPFAM" id="SSF53098">
    <property type="entry name" value="Ribonuclease H-like"/>
    <property type="match status" value="1"/>
</dbReference>
<dbReference type="GO" id="GO:0003964">
    <property type="term" value="F:RNA-directed DNA polymerase activity"/>
    <property type="evidence" value="ECO:0007669"/>
    <property type="project" value="UniProtKB-KW"/>
</dbReference>
<dbReference type="InterPro" id="IPR005162">
    <property type="entry name" value="Retrotrans_gag_dom"/>
</dbReference>
<evidence type="ECO:0000256" key="4">
    <source>
        <dbReference type="ARBA" id="ARBA00022679"/>
    </source>
</evidence>
<feature type="domain" description="Integrase catalytic" evidence="24">
    <location>
        <begin position="1107"/>
        <end position="1266"/>
    </location>
</feature>
<keyword evidence="11" id="KW-0460">Magnesium</keyword>
<dbReference type="Gene3D" id="3.30.70.270">
    <property type="match status" value="2"/>
</dbReference>
<evidence type="ECO:0000313" key="26">
    <source>
        <dbReference type="Proteomes" id="UP000629468"/>
    </source>
</evidence>
<keyword evidence="13" id="KW-0229">DNA integration</keyword>
<dbReference type="InterPro" id="IPR041588">
    <property type="entry name" value="Integrase_H2C2"/>
</dbReference>
<dbReference type="Pfam" id="PF17917">
    <property type="entry name" value="RT_RNaseH"/>
    <property type="match status" value="1"/>
</dbReference>
<evidence type="ECO:0000256" key="19">
    <source>
        <dbReference type="SAM" id="Coils"/>
    </source>
</evidence>
<evidence type="ECO:0000256" key="13">
    <source>
        <dbReference type="ARBA" id="ARBA00022908"/>
    </source>
</evidence>
<feature type="compositionally biased region" description="Basic residues" evidence="20">
    <location>
        <begin position="21"/>
        <end position="36"/>
    </location>
</feature>
<feature type="domain" description="CCHC-type" evidence="22">
    <location>
        <begin position="294"/>
        <end position="310"/>
    </location>
</feature>
<dbReference type="GO" id="GO:0003677">
    <property type="term" value="F:DNA binding"/>
    <property type="evidence" value="ECO:0007669"/>
    <property type="project" value="UniProtKB-KW"/>
</dbReference>
<dbReference type="GO" id="GO:0004519">
    <property type="term" value="F:endonuclease activity"/>
    <property type="evidence" value="ECO:0007669"/>
    <property type="project" value="UniProtKB-KW"/>
</dbReference>
<dbReference type="Pfam" id="PF03732">
    <property type="entry name" value="Retrotrans_gag"/>
    <property type="match status" value="1"/>
</dbReference>
<feature type="coiled-coil region" evidence="19">
    <location>
        <begin position="1281"/>
        <end position="1308"/>
    </location>
</feature>
<evidence type="ECO:0000256" key="17">
    <source>
        <dbReference type="ARBA" id="ARBA00023172"/>
    </source>
</evidence>
<dbReference type="Pfam" id="PF24626">
    <property type="entry name" value="SH3_Tf2-1"/>
    <property type="match status" value="1"/>
</dbReference>
<dbReference type="Pfam" id="PF00385">
    <property type="entry name" value="Chromo"/>
    <property type="match status" value="1"/>
</dbReference>
<dbReference type="GO" id="GO:0003887">
    <property type="term" value="F:DNA-directed DNA polymerase activity"/>
    <property type="evidence" value="ECO:0007669"/>
    <property type="project" value="UniProtKB-KW"/>
</dbReference>
<keyword evidence="3" id="KW-0645">Protease</keyword>
<dbReference type="InterPro" id="IPR036875">
    <property type="entry name" value="Znf_CCHC_sf"/>
</dbReference>
<dbReference type="InterPro" id="IPR043502">
    <property type="entry name" value="DNA/RNA_pol_sf"/>
</dbReference>
<dbReference type="InterPro" id="IPR001878">
    <property type="entry name" value="Znf_CCHC"/>
</dbReference>
<dbReference type="EC" id="2.7.7.49" evidence="1"/>
<keyword evidence="18" id="KW-0862">Zinc</keyword>
<evidence type="ECO:0000256" key="5">
    <source>
        <dbReference type="ARBA" id="ARBA00022695"/>
    </source>
</evidence>
<dbReference type="GO" id="GO:0005634">
    <property type="term" value="C:nucleus"/>
    <property type="evidence" value="ECO:0007669"/>
    <property type="project" value="UniProtKB-ARBA"/>
</dbReference>
<protein>
    <recommendedName>
        <fullName evidence="1">RNA-directed DNA polymerase</fullName>
        <ecNumber evidence="1">2.7.7.49</ecNumber>
    </recommendedName>
</protein>
<evidence type="ECO:0000259" key="24">
    <source>
        <dbReference type="PROSITE" id="PS50994"/>
    </source>
</evidence>
<evidence type="ECO:0000256" key="15">
    <source>
        <dbReference type="ARBA" id="ARBA00022932"/>
    </source>
</evidence>
<dbReference type="PROSITE" id="PS50994">
    <property type="entry name" value="INTEGRASE"/>
    <property type="match status" value="1"/>
</dbReference>
<feature type="region of interest" description="Disordered" evidence="20">
    <location>
        <begin position="345"/>
        <end position="388"/>
    </location>
</feature>
<feature type="domain" description="Reverse transcriptase" evidence="23">
    <location>
        <begin position="549"/>
        <end position="729"/>
    </location>
</feature>
<dbReference type="InterPro" id="IPR000477">
    <property type="entry name" value="RT_dom"/>
</dbReference>
<evidence type="ECO:0000256" key="1">
    <source>
        <dbReference type="ARBA" id="ARBA00012493"/>
    </source>
</evidence>
<dbReference type="InterPro" id="IPR056924">
    <property type="entry name" value="SH3_Tf2-1"/>
</dbReference>
<keyword evidence="14" id="KW-0695">RNA-directed DNA polymerase</keyword>
<evidence type="ECO:0000256" key="8">
    <source>
        <dbReference type="ARBA" id="ARBA00022750"/>
    </source>
</evidence>
<dbReference type="GO" id="GO:0004190">
    <property type="term" value="F:aspartic-type endopeptidase activity"/>
    <property type="evidence" value="ECO:0007669"/>
    <property type="project" value="UniProtKB-KW"/>
</dbReference>
<dbReference type="SUPFAM" id="SSF56672">
    <property type="entry name" value="DNA/RNA polymerases"/>
    <property type="match status" value="1"/>
</dbReference>
<dbReference type="GO" id="GO:0006338">
    <property type="term" value="P:chromatin remodeling"/>
    <property type="evidence" value="ECO:0007669"/>
    <property type="project" value="UniProtKB-ARBA"/>
</dbReference>
<dbReference type="InterPro" id="IPR001584">
    <property type="entry name" value="Integrase_cat-core"/>
</dbReference>
<dbReference type="InterPro" id="IPR000953">
    <property type="entry name" value="Chromo/chromo_shadow_dom"/>
</dbReference>
<dbReference type="InterPro" id="IPR050951">
    <property type="entry name" value="Retrovirus_Pol_polyprotein"/>
</dbReference>
<feature type="compositionally biased region" description="Basic and acidic residues" evidence="20">
    <location>
        <begin position="1"/>
        <end position="20"/>
    </location>
</feature>
<dbReference type="Pfam" id="PF00078">
    <property type="entry name" value="RVT_1"/>
    <property type="match status" value="1"/>
</dbReference>